<dbReference type="InterPro" id="IPR001214">
    <property type="entry name" value="SET_dom"/>
</dbReference>
<dbReference type="SUPFAM" id="SSF82199">
    <property type="entry name" value="SET domain"/>
    <property type="match status" value="1"/>
</dbReference>
<gene>
    <name evidence="2" type="primary">SDG41</name>
    <name evidence="2" type="ORF">A4A49_28487</name>
</gene>
<feature type="domain" description="SET" evidence="1">
    <location>
        <begin position="113"/>
        <end position="286"/>
    </location>
</feature>
<dbReference type="Pfam" id="PF00856">
    <property type="entry name" value="SET"/>
    <property type="match status" value="1"/>
</dbReference>
<dbReference type="EMBL" id="MJEQ01037189">
    <property type="protein sequence ID" value="OIT00592.1"/>
    <property type="molecule type" value="Genomic_DNA"/>
</dbReference>
<dbReference type="PROSITE" id="PS50280">
    <property type="entry name" value="SET"/>
    <property type="match status" value="1"/>
</dbReference>
<proteinExistence type="predicted"/>
<protein>
    <submittedName>
        <fullName evidence="2">Protein set domain group 41</fullName>
    </submittedName>
</protein>
<dbReference type="Gene3D" id="2.170.270.10">
    <property type="entry name" value="SET domain"/>
    <property type="match status" value="1"/>
</dbReference>
<dbReference type="PANTHER" id="PTHR47780">
    <property type="entry name" value="PROTEIN SET DOMAIN GROUP 41"/>
    <property type="match status" value="1"/>
</dbReference>
<name>A0A1J6IJ98_NICAT</name>
<comment type="caution">
    <text evidence="2">The sequence shown here is derived from an EMBL/GenBank/DDBJ whole genome shotgun (WGS) entry which is preliminary data.</text>
</comment>
<reference evidence="2" key="1">
    <citation type="submission" date="2016-11" db="EMBL/GenBank/DDBJ databases">
        <title>The genome of Nicotiana attenuata.</title>
        <authorList>
            <person name="Xu S."/>
            <person name="Brockmoeller T."/>
            <person name="Gaquerel E."/>
            <person name="Navarro A."/>
            <person name="Kuhl H."/>
            <person name="Gase K."/>
            <person name="Ling Z."/>
            <person name="Zhou W."/>
            <person name="Kreitzer C."/>
            <person name="Stanke M."/>
            <person name="Tang H."/>
            <person name="Lyons E."/>
            <person name="Pandey P."/>
            <person name="Pandey S.P."/>
            <person name="Timmermann B."/>
            <person name="Baldwin I.T."/>
        </authorList>
    </citation>
    <scope>NUCLEOTIDE SEQUENCE [LARGE SCALE GENOMIC DNA]</scope>
    <source>
        <strain evidence="2">UT</strain>
    </source>
</reference>
<evidence type="ECO:0000259" key="1">
    <source>
        <dbReference type="PROSITE" id="PS50280"/>
    </source>
</evidence>
<dbReference type="Proteomes" id="UP000187609">
    <property type="component" value="Unassembled WGS sequence"/>
</dbReference>
<sequence length="683" mass="76336">MEVRAKEEIPIGQDLTPPIPPLSLSLHHSTLLSHCSSCFSPLPSSPFSPTNNPSPNHFIRYCSLQCSSLDSPLHFSSSEFHFFHLFPQPLYTTSPTSTDLRLSLRLIHRFQEANVSFSSLERIGGLVTNFKKLTLLEEQQYYNDDDEGEISGRILEGAKATAVARRMRDGLDTNVELSAAEYAVEAAVLCLVLTNSVEVHDKDGRSLGVGVYDLAFSYINHSCSPNASYRFCTAFDCGGELEFRICPAASGTDAAGTEGSEACGPRIVLRSIKAIQKSEEVLITYTDLLQPKDLVKLFRSFMSLEILWRGDVDSSEFIFLVVMRQSELWSKYRFSCCCKRCKAMPTSYIDHCLQEILFLNLGCSSMASGDHFYGDRVMERLADCLDDAINDFLSFSNPKCCCEKLEILLTQDHVDVVLTPNGENLHRLFRLHPLHHVSLQAYMTLASAYKVSESDLLALDSECDKHQNDAFRMSRKSAAYSLLLAGATHHLFESESSLVVPLSNFWMTAGETLLSLVKSSIWNSFPKGRHIEEISFSSCQSCGKCTLLDRIRVTFTNSRDRNAEFAEVTSQFLNCVTDITPKIWGFIIEEGGGYLKEVVDPINLRWLESRTSSVTHFGTHATSGNAKETDSGFKAVQHHRETRVNLFQLSIHCLLYGAFLSTICFGPHSPLTFKVENLLSHEG</sequence>
<evidence type="ECO:0000313" key="3">
    <source>
        <dbReference type="Proteomes" id="UP000187609"/>
    </source>
</evidence>
<dbReference type="OMA" id="KYRFICC"/>
<dbReference type="AlphaFoldDB" id="A0A1J6IJ98"/>
<dbReference type="Gramene" id="OIT00592">
    <property type="protein sequence ID" value="OIT00592"/>
    <property type="gene ID" value="A4A49_28487"/>
</dbReference>
<keyword evidence="3" id="KW-1185">Reference proteome</keyword>
<dbReference type="PANTHER" id="PTHR47780:SF1">
    <property type="entry name" value="PROTEIN SET DOMAIN GROUP 41"/>
    <property type="match status" value="1"/>
</dbReference>
<organism evidence="2 3">
    <name type="scientific">Nicotiana attenuata</name>
    <name type="common">Coyote tobacco</name>
    <dbReference type="NCBI Taxonomy" id="49451"/>
    <lineage>
        <taxon>Eukaryota</taxon>
        <taxon>Viridiplantae</taxon>
        <taxon>Streptophyta</taxon>
        <taxon>Embryophyta</taxon>
        <taxon>Tracheophyta</taxon>
        <taxon>Spermatophyta</taxon>
        <taxon>Magnoliopsida</taxon>
        <taxon>eudicotyledons</taxon>
        <taxon>Gunneridae</taxon>
        <taxon>Pentapetalae</taxon>
        <taxon>asterids</taxon>
        <taxon>lamiids</taxon>
        <taxon>Solanales</taxon>
        <taxon>Solanaceae</taxon>
        <taxon>Nicotianoideae</taxon>
        <taxon>Nicotianeae</taxon>
        <taxon>Nicotiana</taxon>
    </lineage>
</organism>
<dbReference type="InterPro" id="IPR046341">
    <property type="entry name" value="SET_dom_sf"/>
</dbReference>
<dbReference type="CDD" id="cd20071">
    <property type="entry name" value="SET_SMYD"/>
    <property type="match status" value="1"/>
</dbReference>
<evidence type="ECO:0000313" key="2">
    <source>
        <dbReference type="EMBL" id="OIT00592.1"/>
    </source>
</evidence>
<accession>A0A1J6IJ98</accession>
<dbReference type="STRING" id="49451.A0A1J6IJ98"/>